<evidence type="ECO:0000256" key="1">
    <source>
        <dbReference type="SAM" id="Phobius"/>
    </source>
</evidence>
<keyword evidence="1" id="KW-0812">Transmembrane</keyword>
<feature type="transmembrane region" description="Helical" evidence="1">
    <location>
        <begin position="6"/>
        <end position="21"/>
    </location>
</feature>
<keyword evidence="3" id="KW-1185">Reference proteome</keyword>
<dbReference type="STRING" id="299262.BWR18_09205"/>
<dbReference type="RefSeq" id="WP_076627697.1">
    <property type="nucleotide sequence ID" value="NZ_CP019312.1"/>
</dbReference>
<dbReference type="AlphaFoldDB" id="A0A1P8MUR1"/>
<dbReference type="KEGG" id="tom:BWR18_09205"/>
<evidence type="ECO:0000313" key="2">
    <source>
        <dbReference type="EMBL" id="APX11837.1"/>
    </source>
</evidence>
<name>A0A1P8MUR1_9RHOB</name>
<evidence type="ECO:0000313" key="3">
    <source>
        <dbReference type="Proteomes" id="UP000186336"/>
    </source>
</evidence>
<feature type="transmembrane region" description="Helical" evidence="1">
    <location>
        <begin position="51"/>
        <end position="69"/>
    </location>
</feature>
<keyword evidence="1" id="KW-0472">Membrane</keyword>
<reference evidence="2 3" key="1">
    <citation type="submission" date="2017-01" db="EMBL/GenBank/DDBJ databases">
        <title>Complete genome of Tateyamaria omphalii DOK1-4 isolated from seawater in Dokdo.</title>
        <authorList>
            <person name="Kim J.H."/>
            <person name="Chi W.-J."/>
        </authorList>
    </citation>
    <scope>NUCLEOTIDE SEQUENCE [LARGE SCALE GENOMIC DNA]</scope>
    <source>
        <strain evidence="2 3">DOK1-4</strain>
    </source>
</reference>
<protein>
    <submittedName>
        <fullName evidence="2">Uncharacterized protein</fullName>
    </submittedName>
</protein>
<dbReference type="Proteomes" id="UP000186336">
    <property type="component" value="Chromosome"/>
</dbReference>
<organism evidence="2 3">
    <name type="scientific">Tateyamaria omphalii</name>
    <dbReference type="NCBI Taxonomy" id="299262"/>
    <lineage>
        <taxon>Bacteria</taxon>
        <taxon>Pseudomonadati</taxon>
        <taxon>Pseudomonadota</taxon>
        <taxon>Alphaproteobacteria</taxon>
        <taxon>Rhodobacterales</taxon>
        <taxon>Roseobacteraceae</taxon>
        <taxon>Tateyamaria</taxon>
    </lineage>
</organism>
<sequence length="76" mass="8078">MTTLAIIFALLMMPIGILLRLRNLTKVLGVLVILCVILSLYHLFASGPGSPLFFAGPAALALMLGWTVGGRIGGRR</sequence>
<keyword evidence="1" id="KW-1133">Transmembrane helix</keyword>
<proteinExistence type="predicted"/>
<dbReference type="EMBL" id="CP019312">
    <property type="protein sequence ID" value="APX11837.1"/>
    <property type="molecule type" value="Genomic_DNA"/>
</dbReference>
<gene>
    <name evidence="2" type="ORF">BWR18_09205</name>
</gene>
<feature type="transmembrane region" description="Helical" evidence="1">
    <location>
        <begin position="28"/>
        <end position="45"/>
    </location>
</feature>
<accession>A0A1P8MUR1</accession>